<feature type="domain" description="RNase H type-1" evidence="1">
    <location>
        <begin position="79"/>
        <end position="155"/>
    </location>
</feature>
<keyword evidence="2" id="KW-1185">Reference proteome</keyword>
<evidence type="ECO:0000259" key="1">
    <source>
        <dbReference type="Pfam" id="PF13456"/>
    </source>
</evidence>
<protein>
    <submittedName>
        <fullName evidence="3">Uncharacterized protein LOC108808815</fullName>
    </submittedName>
</protein>
<dbReference type="GO" id="GO:0003676">
    <property type="term" value="F:nucleic acid binding"/>
    <property type="evidence" value="ECO:0007669"/>
    <property type="project" value="InterPro"/>
</dbReference>
<dbReference type="Gene3D" id="3.30.420.10">
    <property type="entry name" value="Ribonuclease H-like superfamily/Ribonuclease H"/>
    <property type="match status" value="1"/>
</dbReference>
<organism evidence="2 3">
    <name type="scientific">Raphanus sativus</name>
    <name type="common">Radish</name>
    <name type="synonym">Raphanus raphanistrum var. sativus</name>
    <dbReference type="NCBI Taxonomy" id="3726"/>
    <lineage>
        <taxon>Eukaryota</taxon>
        <taxon>Viridiplantae</taxon>
        <taxon>Streptophyta</taxon>
        <taxon>Embryophyta</taxon>
        <taxon>Tracheophyta</taxon>
        <taxon>Spermatophyta</taxon>
        <taxon>Magnoliopsida</taxon>
        <taxon>eudicotyledons</taxon>
        <taxon>Gunneridae</taxon>
        <taxon>Pentapetalae</taxon>
        <taxon>rosids</taxon>
        <taxon>malvids</taxon>
        <taxon>Brassicales</taxon>
        <taxon>Brassicaceae</taxon>
        <taxon>Brassiceae</taxon>
        <taxon>Raphanus</taxon>
    </lineage>
</organism>
<dbReference type="PANTHER" id="PTHR34146:SF3">
    <property type="entry name" value="POLYNUCLEOTIDYL TRANSFERASE, RIBONUCLEASE H-LIKE SUPERFAMILY PROTEIN"/>
    <property type="match status" value="1"/>
</dbReference>
<reference evidence="2" key="1">
    <citation type="journal article" date="2019" name="Database">
        <title>The radish genome database (RadishGD): an integrated information resource for radish genomics.</title>
        <authorList>
            <person name="Yu H.J."/>
            <person name="Baek S."/>
            <person name="Lee Y.J."/>
            <person name="Cho A."/>
            <person name="Mun J.H."/>
        </authorList>
    </citation>
    <scope>NUCLEOTIDE SEQUENCE [LARGE SCALE GENOMIC DNA]</scope>
    <source>
        <strain evidence="2">cv. WK10039</strain>
    </source>
</reference>
<dbReference type="KEGG" id="rsz:108808815"/>
<dbReference type="InterPro" id="IPR002156">
    <property type="entry name" value="RNaseH_domain"/>
</dbReference>
<dbReference type="InterPro" id="IPR036397">
    <property type="entry name" value="RNaseH_sf"/>
</dbReference>
<gene>
    <name evidence="3" type="primary">LOC108808815</name>
</gene>
<dbReference type="AlphaFoldDB" id="A0A6J0JN21"/>
<proteinExistence type="predicted"/>
<reference evidence="3" key="2">
    <citation type="submission" date="2025-08" db="UniProtKB">
        <authorList>
            <consortium name="RefSeq"/>
        </authorList>
    </citation>
    <scope>IDENTIFICATION</scope>
    <source>
        <tissue evidence="3">Leaf</tissue>
    </source>
</reference>
<dbReference type="Pfam" id="PF13456">
    <property type="entry name" value="RVT_3"/>
    <property type="match status" value="1"/>
</dbReference>
<name>A0A6J0JN21_RAPSA</name>
<evidence type="ECO:0000313" key="3">
    <source>
        <dbReference type="RefSeq" id="XP_018436416.1"/>
    </source>
</evidence>
<dbReference type="PANTHER" id="PTHR34146">
    <property type="entry name" value="POLYNUCLEOTIDYL TRANSFERASE, RIBONUCLEASE H-LIKE SUPERFAMILY PROTEIN-RELATED"/>
    <property type="match status" value="1"/>
</dbReference>
<dbReference type="GO" id="GO:0004523">
    <property type="term" value="F:RNA-DNA hybrid ribonuclease activity"/>
    <property type="evidence" value="ECO:0007669"/>
    <property type="project" value="InterPro"/>
</dbReference>
<dbReference type="RefSeq" id="XP_018436416.1">
    <property type="nucleotide sequence ID" value="XM_018580914.1"/>
</dbReference>
<dbReference type="GeneID" id="108808815"/>
<accession>A0A6J0JN21</accession>
<dbReference type="OrthoDB" id="1113032at2759"/>
<dbReference type="Proteomes" id="UP000504610">
    <property type="component" value="Chromosome 4"/>
</dbReference>
<sequence length="161" mass="18186">MDNLPLFLGWRIWKMRNKLLFENKRDHIVSVINSACLDQKMWMEAISTHNSKEDQAIQSSRPKSIQDVLLADTTDYCLVDASWISPTEMCGIGWSLFSKEGTLRIQGSSAVSPTNSPLIAETTTLLSAIQQLIRLSYKKVHLIGDCEILMKLAKNAVFKSR</sequence>
<evidence type="ECO:0000313" key="2">
    <source>
        <dbReference type="Proteomes" id="UP000504610"/>
    </source>
</evidence>